<organism evidence="2 3">
    <name type="scientific">Aquarana catesbeiana</name>
    <name type="common">American bullfrog</name>
    <name type="synonym">Rana catesbeiana</name>
    <dbReference type="NCBI Taxonomy" id="8400"/>
    <lineage>
        <taxon>Eukaryota</taxon>
        <taxon>Metazoa</taxon>
        <taxon>Chordata</taxon>
        <taxon>Craniata</taxon>
        <taxon>Vertebrata</taxon>
        <taxon>Euteleostomi</taxon>
        <taxon>Amphibia</taxon>
        <taxon>Batrachia</taxon>
        <taxon>Anura</taxon>
        <taxon>Neobatrachia</taxon>
        <taxon>Ranoidea</taxon>
        <taxon>Ranidae</taxon>
        <taxon>Aquarana</taxon>
    </lineage>
</organism>
<keyword evidence="3" id="KW-1185">Reference proteome</keyword>
<feature type="compositionally biased region" description="Basic and acidic residues" evidence="1">
    <location>
        <begin position="42"/>
        <end position="51"/>
    </location>
</feature>
<evidence type="ECO:0000256" key="1">
    <source>
        <dbReference type="SAM" id="MobiDB-lite"/>
    </source>
</evidence>
<gene>
    <name evidence="2" type="ORF">AB205_0086810</name>
</gene>
<name>A0A2G9RBY0_AQUCT</name>
<protein>
    <submittedName>
        <fullName evidence="2">Uncharacterized protein</fullName>
    </submittedName>
</protein>
<dbReference type="AlphaFoldDB" id="A0A2G9RBY0"/>
<dbReference type="Proteomes" id="UP000228934">
    <property type="component" value="Unassembled WGS sequence"/>
</dbReference>
<proteinExistence type="predicted"/>
<evidence type="ECO:0000313" key="3">
    <source>
        <dbReference type="Proteomes" id="UP000228934"/>
    </source>
</evidence>
<dbReference type="EMBL" id="KV949753">
    <property type="protein sequence ID" value="PIO25387.1"/>
    <property type="molecule type" value="Genomic_DNA"/>
</dbReference>
<accession>A0A2G9RBY0</accession>
<reference evidence="3" key="1">
    <citation type="journal article" date="2017" name="Nat. Commun.">
        <title>The North American bullfrog draft genome provides insight into hormonal regulation of long noncoding RNA.</title>
        <authorList>
            <person name="Hammond S.A."/>
            <person name="Warren R.L."/>
            <person name="Vandervalk B.P."/>
            <person name="Kucuk E."/>
            <person name="Khan H."/>
            <person name="Gibb E.A."/>
            <person name="Pandoh P."/>
            <person name="Kirk H."/>
            <person name="Zhao Y."/>
            <person name="Jones M."/>
            <person name="Mungall A.J."/>
            <person name="Coope R."/>
            <person name="Pleasance S."/>
            <person name="Moore R.A."/>
            <person name="Holt R.A."/>
            <person name="Round J.M."/>
            <person name="Ohora S."/>
            <person name="Walle B.V."/>
            <person name="Veldhoen N."/>
            <person name="Helbing C.C."/>
            <person name="Birol I."/>
        </authorList>
    </citation>
    <scope>NUCLEOTIDE SEQUENCE [LARGE SCALE GENOMIC DNA]</scope>
</reference>
<evidence type="ECO:0000313" key="2">
    <source>
        <dbReference type="EMBL" id="PIO25387.1"/>
    </source>
</evidence>
<feature type="region of interest" description="Disordered" evidence="1">
    <location>
        <begin position="24"/>
        <end position="53"/>
    </location>
</feature>
<sequence length="106" mass="11995">MILSHSQPSLFFFPHLKTTNFLQNKASPPGLTGCGDQQAEQSRARTTEQPKKKFKDVRRTQCKVRCIEWNLSETHDTHTGVHKQKPPASLMAHCAHNSTEHGCRSN</sequence>